<dbReference type="RefSeq" id="WP_166330787.1">
    <property type="nucleotide sequence ID" value="NZ_CP049933.1"/>
</dbReference>
<dbReference type="Pfam" id="PF00395">
    <property type="entry name" value="SLH"/>
    <property type="match status" value="1"/>
</dbReference>
<protein>
    <recommendedName>
        <fullName evidence="1">SLH domain-containing protein</fullName>
    </recommendedName>
</protein>
<gene>
    <name evidence="2" type="ORF">G7066_09885</name>
</gene>
<dbReference type="Pfam" id="PF13688">
    <property type="entry name" value="Reprolysin_5"/>
    <property type="match status" value="1"/>
</dbReference>
<dbReference type="Proteomes" id="UP000503441">
    <property type="component" value="Chromosome"/>
</dbReference>
<dbReference type="EMBL" id="CP049933">
    <property type="protein sequence ID" value="QIM18824.1"/>
    <property type="molecule type" value="Genomic_DNA"/>
</dbReference>
<dbReference type="InterPro" id="IPR024079">
    <property type="entry name" value="MetalloPept_cat_dom_sf"/>
</dbReference>
<dbReference type="PROSITE" id="PS51272">
    <property type="entry name" value="SLH"/>
    <property type="match status" value="2"/>
</dbReference>
<accession>A0ABX6K158</accession>
<dbReference type="InterPro" id="IPR001119">
    <property type="entry name" value="SLH_dom"/>
</dbReference>
<sequence length="624" mass="67300">MLPDQVKLETTKGTILPLNPNSLGEEISGGETFTGTVSLGEAAQQAMQEIVTDSSATAREAPDPAVVTEAAATATVAAGETFDAKEAEITPAPPQSKGPGAMQHSADVVLITSAKVSQESAVRNLMTLTSNYWKKESEGLITGITVNAVKQLPSAGMDVCDPNAAWEAARDEFPGVDHYENARHLVVLVDKNCGPGAAAGWGDIYTLHGGGEIYVNLGARYAGTSFRDAVGIVAHEFGHNFGLDHSGSRSCDANAYDAALSNVWLFDPQNRPSGQLCTDDEYRDSWSVMGYYRPDLGPTVPSLPISQKADIELLSPSAIPKATQAAGKTQRFTIQALSTGSGLRGIQVQQSGNSEPFYVEYRSGTGQDSGANYMDPSQRGVRILKQYDRGSIVISKADGYSLSRGESLQPYGGRARVTVESETSASAVVRVDFYTSFTDVPATHKFAGPIQWMHDTKTSTGTRQINGSAVYGPMENVTRGAIAAFLFRSEAPSGYKPGSKGKLPFVDVPTSHQFYKEIYWMWERGISTGTRQSNGTVKFLPSDSLTREAMAAFIYRVNGAKYTPPAKSPFKDVSTKQQFYRQITWMYSKKITTGTATSQGLEYQPKNMTSRAVMAAFMQRSSKL</sequence>
<feature type="domain" description="SLH" evidence="1">
    <location>
        <begin position="501"/>
        <end position="568"/>
    </location>
</feature>
<organism evidence="2 3">
    <name type="scientific">Leucobacter coleopterorum</name>
    <dbReference type="NCBI Taxonomy" id="2714933"/>
    <lineage>
        <taxon>Bacteria</taxon>
        <taxon>Bacillati</taxon>
        <taxon>Actinomycetota</taxon>
        <taxon>Actinomycetes</taxon>
        <taxon>Micrococcales</taxon>
        <taxon>Microbacteriaceae</taxon>
        <taxon>Leucobacter</taxon>
    </lineage>
</organism>
<evidence type="ECO:0000313" key="3">
    <source>
        <dbReference type="Proteomes" id="UP000503441"/>
    </source>
</evidence>
<keyword evidence="3" id="KW-1185">Reference proteome</keyword>
<reference evidence="2 3" key="1">
    <citation type="submission" date="2020-03" db="EMBL/GenBank/DDBJ databases">
        <title>Leucobacter sp. nov., isolated from beetles.</title>
        <authorList>
            <person name="Hyun D.-W."/>
            <person name="Bae J.-W."/>
        </authorList>
    </citation>
    <scope>NUCLEOTIDE SEQUENCE [LARGE SCALE GENOMIC DNA]</scope>
    <source>
        <strain evidence="2 3">HDW9A</strain>
    </source>
</reference>
<evidence type="ECO:0000313" key="2">
    <source>
        <dbReference type="EMBL" id="QIM18824.1"/>
    </source>
</evidence>
<evidence type="ECO:0000259" key="1">
    <source>
        <dbReference type="PROSITE" id="PS51272"/>
    </source>
</evidence>
<feature type="domain" description="SLH" evidence="1">
    <location>
        <begin position="433"/>
        <end position="500"/>
    </location>
</feature>
<dbReference type="Gene3D" id="3.40.390.10">
    <property type="entry name" value="Collagenase (Catalytic Domain)"/>
    <property type="match status" value="1"/>
</dbReference>
<name>A0ABX6K158_9MICO</name>
<proteinExistence type="predicted"/>
<dbReference type="SUPFAM" id="SSF55486">
    <property type="entry name" value="Metalloproteases ('zincins'), catalytic domain"/>
    <property type="match status" value="1"/>
</dbReference>